<dbReference type="EMBL" id="JACEFF010000180">
    <property type="protein sequence ID" value="KAH9642700.1"/>
    <property type="molecule type" value="Genomic_DNA"/>
</dbReference>
<reference evidence="1" key="1">
    <citation type="journal article" date="2021" name="G3 (Bethesda)">
        <title>Genome and transcriptome analysis of the beet armyworm Spodoptera exigua reveals targets for pest control. .</title>
        <authorList>
            <person name="Simon S."/>
            <person name="Breeschoten T."/>
            <person name="Jansen H.J."/>
            <person name="Dirks R.P."/>
            <person name="Schranz M.E."/>
            <person name="Ros V.I.D."/>
        </authorList>
    </citation>
    <scope>NUCLEOTIDE SEQUENCE</scope>
    <source>
        <strain evidence="1">TB_SE_WUR_2020</strain>
    </source>
</reference>
<dbReference type="Proteomes" id="UP000814243">
    <property type="component" value="Unassembled WGS sequence"/>
</dbReference>
<evidence type="ECO:0000313" key="2">
    <source>
        <dbReference type="Proteomes" id="UP000814243"/>
    </source>
</evidence>
<proteinExistence type="predicted"/>
<dbReference type="AlphaFoldDB" id="A0A922MSC5"/>
<sequence length="120" mass="13495">MSEVCFICNESLTEGEIVVVDRGLKTLMDSSTERGDGFNEYLKDKTSVTIHKQCRKTYTRKSSIAAAKRQREAEIATTSGISPPRTRVRGNESSFCFKKYCLFCGNEADKTAEMKKAQHL</sequence>
<protein>
    <submittedName>
        <fullName evidence="1">Uncharacterized protein</fullName>
    </submittedName>
</protein>
<accession>A0A922MSC5</accession>
<name>A0A922MSC5_SPOEX</name>
<gene>
    <name evidence="1" type="ORF">HF086_014397</name>
</gene>
<comment type="caution">
    <text evidence="1">The sequence shown here is derived from an EMBL/GenBank/DDBJ whole genome shotgun (WGS) entry which is preliminary data.</text>
</comment>
<evidence type="ECO:0000313" key="1">
    <source>
        <dbReference type="EMBL" id="KAH9642700.1"/>
    </source>
</evidence>
<organism evidence="1 2">
    <name type="scientific">Spodoptera exigua</name>
    <name type="common">Beet armyworm</name>
    <name type="synonym">Noctua fulgens</name>
    <dbReference type="NCBI Taxonomy" id="7107"/>
    <lineage>
        <taxon>Eukaryota</taxon>
        <taxon>Metazoa</taxon>
        <taxon>Ecdysozoa</taxon>
        <taxon>Arthropoda</taxon>
        <taxon>Hexapoda</taxon>
        <taxon>Insecta</taxon>
        <taxon>Pterygota</taxon>
        <taxon>Neoptera</taxon>
        <taxon>Endopterygota</taxon>
        <taxon>Lepidoptera</taxon>
        <taxon>Glossata</taxon>
        <taxon>Ditrysia</taxon>
        <taxon>Noctuoidea</taxon>
        <taxon>Noctuidae</taxon>
        <taxon>Amphipyrinae</taxon>
        <taxon>Spodoptera</taxon>
    </lineage>
</organism>